<dbReference type="InterPro" id="IPR014729">
    <property type="entry name" value="Rossmann-like_a/b/a_fold"/>
</dbReference>
<dbReference type="GO" id="GO:0032267">
    <property type="term" value="F:tRNA(Ile)-lysidine synthase activity"/>
    <property type="evidence" value="ECO:0007669"/>
    <property type="project" value="UniProtKB-EC"/>
</dbReference>
<keyword evidence="11" id="KW-1185">Reference proteome</keyword>
<dbReference type="EMBL" id="BMER01000001">
    <property type="protein sequence ID" value="GGG86470.1"/>
    <property type="molecule type" value="Genomic_DNA"/>
</dbReference>
<evidence type="ECO:0000259" key="9">
    <source>
        <dbReference type="SMART" id="SM00977"/>
    </source>
</evidence>
<reference evidence="10" key="2">
    <citation type="submission" date="2020-09" db="EMBL/GenBank/DDBJ databases">
        <authorList>
            <person name="Sun Q."/>
            <person name="Zhou Y."/>
        </authorList>
    </citation>
    <scope>NUCLEOTIDE SEQUENCE</scope>
    <source>
        <strain evidence="10">CGMCC 1.12195</strain>
    </source>
</reference>
<dbReference type="PANTHER" id="PTHR43033">
    <property type="entry name" value="TRNA(ILE)-LYSIDINE SYNTHASE-RELATED"/>
    <property type="match status" value="1"/>
</dbReference>
<dbReference type="NCBIfam" id="TIGR02432">
    <property type="entry name" value="lysidine_TilS_N"/>
    <property type="match status" value="1"/>
</dbReference>
<comment type="caution">
    <text evidence="10">The sequence shown here is derived from an EMBL/GenBank/DDBJ whole genome shotgun (WGS) entry which is preliminary data.</text>
</comment>
<dbReference type="AlphaFoldDB" id="A0A917HPE3"/>
<keyword evidence="5 8" id="KW-0547">Nucleotide-binding</keyword>
<dbReference type="HAMAP" id="MF_01161">
    <property type="entry name" value="tRNA_Ile_lys_synt"/>
    <property type="match status" value="1"/>
</dbReference>
<evidence type="ECO:0000256" key="1">
    <source>
        <dbReference type="ARBA" id="ARBA00004496"/>
    </source>
</evidence>
<comment type="catalytic activity">
    <reaction evidence="7 8">
        <text>cytidine(34) in tRNA(Ile2) + L-lysine + ATP = lysidine(34) in tRNA(Ile2) + AMP + diphosphate + H(+)</text>
        <dbReference type="Rhea" id="RHEA:43744"/>
        <dbReference type="Rhea" id="RHEA-COMP:10625"/>
        <dbReference type="Rhea" id="RHEA-COMP:10670"/>
        <dbReference type="ChEBI" id="CHEBI:15378"/>
        <dbReference type="ChEBI" id="CHEBI:30616"/>
        <dbReference type="ChEBI" id="CHEBI:32551"/>
        <dbReference type="ChEBI" id="CHEBI:33019"/>
        <dbReference type="ChEBI" id="CHEBI:82748"/>
        <dbReference type="ChEBI" id="CHEBI:83665"/>
        <dbReference type="ChEBI" id="CHEBI:456215"/>
        <dbReference type="EC" id="6.3.4.19"/>
    </reaction>
</comment>
<dbReference type="GO" id="GO:0005737">
    <property type="term" value="C:cytoplasm"/>
    <property type="evidence" value="ECO:0007669"/>
    <property type="project" value="UniProtKB-SubCell"/>
</dbReference>
<feature type="domain" description="Lysidine-tRNA(Ile) synthetase C-terminal" evidence="9">
    <location>
        <begin position="366"/>
        <end position="439"/>
    </location>
</feature>
<keyword evidence="2 8" id="KW-0963">Cytoplasm</keyword>
<keyword evidence="3 8" id="KW-0436">Ligase</keyword>
<dbReference type="EC" id="6.3.4.19" evidence="8"/>
<dbReference type="GO" id="GO:0005524">
    <property type="term" value="F:ATP binding"/>
    <property type="evidence" value="ECO:0007669"/>
    <property type="project" value="UniProtKB-UniRule"/>
</dbReference>
<dbReference type="Proteomes" id="UP000660862">
    <property type="component" value="Unassembled WGS sequence"/>
</dbReference>
<dbReference type="NCBIfam" id="TIGR02433">
    <property type="entry name" value="lysidine_TilS_C"/>
    <property type="match status" value="1"/>
</dbReference>
<dbReference type="InterPro" id="IPR012094">
    <property type="entry name" value="tRNA_Ile_lys_synt"/>
</dbReference>
<evidence type="ECO:0000313" key="11">
    <source>
        <dbReference type="Proteomes" id="UP000660862"/>
    </source>
</evidence>
<dbReference type="InterPro" id="IPR012796">
    <property type="entry name" value="Lysidine-tRNA-synth_C"/>
</dbReference>
<evidence type="ECO:0000256" key="7">
    <source>
        <dbReference type="ARBA" id="ARBA00048539"/>
    </source>
</evidence>
<dbReference type="SMART" id="SM00977">
    <property type="entry name" value="TilS_C"/>
    <property type="match status" value="1"/>
</dbReference>
<organism evidence="10 11">
    <name type="scientific">Parapedobacter pyrenivorans</name>
    <dbReference type="NCBI Taxonomy" id="1305674"/>
    <lineage>
        <taxon>Bacteria</taxon>
        <taxon>Pseudomonadati</taxon>
        <taxon>Bacteroidota</taxon>
        <taxon>Sphingobacteriia</taxon>
        <taxon>Sphingobacteriales</taxon>
        <taxon>Sphingobacteriaceae</taxon>
        <taxon>Parapedobacter</taxon>
    </lineage>
</organism>
<feature type="binding site" evidence="8">
    <location>
        <begin position="28"/>
        <end position="33"/>
    </location>
    <ligand>
        <name>ATP</name>
        <dbReference type="ChEBI" id="CHEBI:30616"/>
    </ligand>
</feature>
<dbReference type="Pfam" id="PF11734">
    <property type="entry name" value="TilS_C"/>
    <property type="match status" value="1"/>
</dbReference>
<name>A0A917HPE3_9SPHI</name>
<sequence length="442" mass="49938">MSVQERLGQYLSEQALCNPHDRILLAVSGGKDSVLMTHLFAEAGYVIGIAHCNFRLRGTESDADETLVYQLAKTLGVPFYATAFDTEAYARQHKVSIQMAARELRYEWFETIRTSQDYDYVAVAQHQNDHVETLLLNLVRGTGLAGLQGIQPKRGCIIRPLLFLNAEEVGREVKERGLEYRDDASNFSTKYARNKIRLEIIPQLSVLNPSLERTIATEMTRFADTYAVLQTHVTAMRSKLFTEQAAGEWHIPIAELISLEPQRFLLYELFKPFGFTEAVLGDLARALSGVSGKQFLSQSHVLYLDRDEVVLKPCKAIREEMVVIGKPGDHVQWGGHCFQSDCSSDTGIDTATHVAQFDADLMVFPIRIRSWQEGDVFCPLGMKGRKKLSDFFVSLKIPVYRKHTVPVLVNGNGDIIWVVPYRLDNRYKITGKTKKVFTLARS</sequence>
<evidence type="ECO:0000256" key="3">
    <source>
        <dbReference type="ARBA" id="ARBA00022598"/>
    </source>
</evidence>
<dbReference type="SUPFAM" id="SSF52402">
    <property type="entry name" value="Adenine nucleotide alpha hydrolases-like"/>
    <property type="match status" value="1"/>
</dbReference>
<gene>
    <name evidence="8 10" type="primary">tilS</name>
    <name evidence="10" type="ORF">GCM10007415_20040</name>
</gene>
<comment type="subcellular location">
    <subcellularLocation>
        <location evidence="1 8">Cytoplasm</location>
    </subcellularLocation>
</comment>
<comment type="function">
    <text evidence="8">Ligates lysine onto the cytidine present at position 34 of the AUA codon-specific tRNA(Ile) that contains the anticodon CAU, in an ATP-dependent manner. Cytidine is converted to lysidine, thus changing the amino acid specificity of the tRNA from methionine to isoleucine.</text>
</comment>
<reference evidence="10" key="1">
    <citation type="journal article" date="2014" name="Int. J. Syst. Evol. Microbiol.">
        <title>Complete genome sequence of Corynebacterium casei LMG S-19264T (=DSM 44701T), isolated from a smear-ripened cheese.</title>
        <authorList>
            <consortium name="US DOE Joint Genome Institute (JGI-PGF)"/>
            <person name="Walter F."/>
            <person name="Albersmeier A."/>
            <person name="Kalinowski J."/>
            <person name="Ruckert C."/>
        </authorList>
    </citation>
    <scope>NUCLEOTIDE SEQUENCE</scope>
    <source>
        <strain evidence="10">CGMCC 1.12195</strain>
    </source>
</reference>
<dbReference type="PANTHER" id="PTHR43033:SF1">
    <property type="entry name" value="TRNA(ILE)-LYSIDINE SYNTHASE-RELATED"/>
    <property type="match status" value="1"/>
</dbReference>
<protein>
    <recommendedName>
        <fullName evidence="8">tRNA(Ile)-lysidine synthase</fullName>
        <ecNumber evidence="8">6.3.4.19</ecNumber>
    </recommendedName>
    <alternativeName>
        <fullName evidence="8">tRNA(Ile)-2-lysyl-cytidine synthase</fullName>
    </alternativeName>
    <alternativeName>
        <fullName evidence="8">tRNA(Ile)-lysidine synthetase</fullName>
    </alternativeName>
</protein>
<keyword evidence="4 8" id="KW-0819">tRNA processing</keyword>
<keyword evidence="6 8" id="KW-0067">ATP-binding</keyword>
<dbReference type="Gene3D" id="3.40.50.620">
    <property type="entry name" value="HUPs"/>
    <property type="match status" value="1"/>
</dbReference>
<dbReference type="CDD" id="cd01992">
    <property type="entry name" value="TilS_N"/>
    <property type="match status" value="1"/>
</dbReference>
<dbReference type="InterPro" id="IPR012795">
    <property type="entry name" value="tRNA_Ile_lys_synt_N"/>
</dbReference>
<evidence type="ECO:0000256" key="5">
    <source>
        <dbReference type="ARBA" id="ARBA00022741"/>
    </source>
</evidence>
<evidence type="ECO:0000313" key="10">
    <source>
        <dbReference type="EMBL" id="GGG86470.1"/>
    </source>
</evidence>
<evidence type="ECO:0000256" key="8">
    <source>
        <dbReference type="HAMAP-Rule" id="MF_01161"/>
    </source>
</evidence>
<dbReference type="GO" id="GO:0006400">
    <property type="term" value="P:tRNA modification"/>
    <property type="evidence" value="ECO:0007669"/>
    <property type="project" value="UniProtKB-UniRule"/>
</dbReference>
<dbReference type="Pfam" id="PF01171">
    <property type="entry name" value="ATP_bind_3"/>
    <property type="match status" value="1"/>
</dbReference>
<dbReference type="RefSeq" id="WP_188505729.1">
    <property type="nucleotide sequence ID" value="NZ_BMER01000001.1"/>
</dbReference>
<evidence type="ECO:0000256" key="6">
    <source>
        <dbReference type="ARBA" id="ARBA00022840"/>
    </source>
</evidence>
<evidence type="ECO:0000256" key="2">
    <source>
        <dbReference type="ARBA" id="ARBA00022490"/>
    </source>
</evidence>
<comment type="similarity">
    <text evidence="8">Belongs to the tRNA(Ile)-lysidine synthase family.</text>
</comment>
<evidence type="ECO:0000256" key="4">
    <source>
        <dbReference type="ARBA" id="ARBA00022694"/>
    </source>
</evidence>
<dbReference type="InterPro" id="IPR011063">
    <property type="entry name" value="TilS/TtcA_N"/>
</dbReference>
<comment type="domain">
    <text evidence="8">The N-terminal region contains the highly conserved SGGXDS motif, predicted to be a P-loop motif involved in ATP binding.</text>
</comment>
<accession>A0A917HPE3</accession>
<proteinExistence type="inferred from homology"/>
<dbReference type="SUPFAM" id="SSF56037">
    <property type="entry name" value="PheT/TilS domain"/>
    <property type="match status" value="1"/>
</dbReference>